<dbReference type="InterPro" id="IPR055411">
    <property type="entry name" value="LRR_FXL15/At3g58940/PEG3-like"/>
</dbReference>
<evidence type="ECO:0000259" key="1">
    <source>
        <dbReference type="Pfam" id="PF24758"/>
    </source>
</evidence>
<dbReference type="InterPro" id="IPR032675">
    <property type="entry name" value="LRR_dom_sf"/>
</dbReference>
<comment type="caution">
    <text evidence="2">The sequence shown here is derived from an EMBL/GenBank/DDBJ whole genome shotgun (WGS) entry which is preliminary data.</text>
</comment>
<dbReference type="InterPro" id="IPR050232">
    <property type="entry name" value="FBL13/AtMIF1-like"/>
</dbReference>
<organism evidence="2 3">
    <name type="scientific">Vicia faba</name>
    <name type="common">Broad bean</name>
    <name type="synonym">Faba vulgaris</name>
    <dbReference type="NCBI Taxonomy" id="3906"/>
    <lineage>
        <taxon>Eukaryota</taxon>
        <taxon>Viridiplantae</taxon>
        <taxon>Streptophyta</taxon>
        <taxon>Embryophyta</taxon>
        <taxon>Tracheophyta</taxon>
        <taxon>Spermatophyta</taxon>
        <taxon>Magnoliopsida</taxon>
        <taxon>eudicotyledons</taxon>
        <taxon>Gunneridae</taxon>
        <taxon>Pentapetalae</taxon>
        <taxon>rosids</taxon>
        <taxon>fabids</taxon>
        <taxon>Fabales</taxon>
        <taxon>Fabaceae</taxon>
        <taxon>Papilionoideae</taxon>
        <taxon>50 kb inversion clade</taxon>
        <taxon>NPAAA clade</taxon>
        <taxon>Hologalegina</taxon>
        <taxon>IRL clade</taxon>
        <taxon>Fabeae</taxon>
        <taxon>Vicia</taxon>
    </lineage>
</organism>
<dbReference type="Gene3D" id="3.80.10.10">
    <property type="entry name" value="Ribonuclease Inhibitor"/>
    <property type="match status" value="1"/>
</dbReference>
<dbReference type="EMBL" id="CATIWC010000820">
    <property type="protein sequence ID" value="CAI8583583.1"/>
    <property type="molecule type" value="Genomic_DNA"/>
</dbReference>
<keyword evidence="3" id="KW-1185">Reference proteome</keyword>
<protein>
    <recommendedName>
        <fullName evidence="1">F-box/LRR-repeat protein 15/At3g58940/PEG3-like LRR domain-containing protein</fullName>
    </recommendedName>
</protein>
<feature type="domain" description="F-box/LRR-repeat protein 15/At3g58940/PEG3-like LRR" evidence="1">
    <location>
        <begin position="1"/>
        <end position="148"/>
    </location>
</feature>
<accession>A0AAV0YEF8</accession>
<dbReference type="Proteomes" id="UP001157006">
    <property type="component" value="Unassembled WGS sequence"/>
</dbReference>
<reference evidence="2 3" key="1">
    <citation type="submission" date="2023-01" db="EMBL/GenBank/DDBJ databases">
        <authorList>
            <person name="Kreplak J."/>
        </authorList>
    </citation>
    <scope>NUCLEOTIDE SEQUENCE [LARGE SCALE GENOMIC DNA]</scope>
</reference>
<dbReference type="PANTHER" id="PTHR31900">
    <property type="entry name" value="F-BOX/RNI SUPERFAMILY PROTEIN-RELATED"/>
    <property type="match status" value="1"/>
</dbReference>
<sequence length="247" mass="28059">MISRCPLLEKLKLREVDGLTQINIHAPNLKIFEVFGEFEGISFDNTFQLVTVIVYSRLNLSPENNQSTLHGRSSNLLDFFDHQPHLQSLVIGRCFLKYLAAGLLPITLPTPCIGLTYLSLSINFDDLKEISAALCLLRSSPNLQKLEISARIEHHTVPLAPVSVYYWDDTFSKPDTPIQVRHVTIDSISGFQPELDMIRFLLLYSPVLEKMIVKPIVNVRPELVPQLIRFKRASREAEVIYEVVDSS</sequence>
<evidence type="ECO:0000313" key="2">
    <source>
        <dbReference type="EMBL" id="CAI8583583.1"/>
    </source>
</evidence>
<proteinExistence type="predicted"/>
<dbReference type="AlphaFoldDB" id="A0AAV0YEF8"/>
<gene>
    <name evidence="2" type="ORF">VFH_U033920</name>
</gene>
<name>A0AAV0YEF8_VICFA</name>
<dbReference type="SUPFAM" id="SSF52047">
    <property type="entry name" value="RNI-like"/>
    <property type="match status" value="1"/>
</dbReference>
<evidence type="ECO:0000313" key="3">
    <source>
        <dbReference type="Proteomes" id="UP001157006"/>
    </source>
</evidence>
<dbReference type="PANTHER" id="PTHR31900:SF27">
    <property type="entry name" value="FBD DOMAIN-CONTAINING PROTEIN"/>
    <property type="match status" value="1"/>
</dbReference>
<dbReference type="Pfam" id="PF24758">
    <property type="entry name" value="LRR_At5g56370"/>
    <property type="match status" value="1"/>
</dbReference>